<evidence type="ECO:0000256" key="1">
    <source>
        <dbReference type="ARBA" id="ARBA00004123"/>
    </source>
</evidence>
<evidence type="ECO:0000313" key="8">
    <source>
        <dbReference type="EMBL" id="CAG7725019.1"/>
    </source>
</evidence>
<dbReference type="GO" id="GO:0005634">
    <property type="term" value="C:nucleus"/>
    <property type="evidence" value="ECO:0007669"/>
    <property type="project" value="UniProtKB-SubCell"/>
</dbReference>
<evidence type="ECO:0000256" key="4">
    <source>
        <dbReference type="ARBA" id="ARBA00022833"/>
    </source>
</evidence>
<dbReference type="InterPro" id="IPR052035">
    <property type="entry name" value="ZnF_BED_domain_contain"/>
</dbReference>
<evidence type="ECO:0000259" key="7">
    <source>
        <dbReference type="Pfam" id="PF05699"/>
    </source>
</evidence>
<feature type="domain" description="HAT C-terminal dimerisation" evidence="7">
    <location>
        <begin position="539"/>
        <end position="595"/>
    </location>
</feature>
<keyword evidence="4" id="KW-0862">Zinc</keyword>
<dbReference type="Pfam" id="PF05699">
    <property type="entry name" value="Dimer_Tnp_hAT"/>
    <property type="match status" value="1"/>
</dbReference>
<gene>
    <name evidence="8" type="ORF">AFUS01_LOCUS14003</name>
</gene>
<feature type="compositionally biased region" description="Polar residues" evidence="6">
    <location>
        <begin position="29"/>
        <end position="39"/>
    </location>
</feature>
<comment type="subcellular location">
    <subcellularLocation>
        <location evidence="1">Nucleus</location>
    </subcellularLocation>
</comment>
<keyword evidence="5" id="KW-0539">Nucleus</keyword>
<feature type="compositionally biased region" description="Basic and acidic residues" evidence="6">
    <location>
        <begin position="47"/>
        <end position="66"/>
    </location>
</feature>
<evidence type="ECO:0000256" key="2">
    <source>
        <dbReference type="ARBA" id="ARBA00022723"/>
    </source>
</evidence>
<dbReference type="AlphaFoldDB" id="A0A8J2KF68"/>
<dbReference type="EMBL" id="CAJVCH010116596">
    <property type="protein sequence ID" value="CAG7725019.1"/>
    <property type="molecule type" value="Genomic_DNA"/>
</dbReference>
<feature type="region of interest" description="Disordered" evidence="6">
    <location>
        <begin position="1"/>
        <end position="121"/>
    </location>
</feature>
<comment type="caution">
    <text evidence="8">The sequence shown here is derived from an EMBL/GenBank/DDBJ whole genome shotgun (WGS) entry which is preliminary data.</text>
</comment>
<dbReference type="GO" id="GO:0046983">
    <property type="term" value="F:protein dimerization activity"/>
    <property type="evidence" value="ECO:0007669"/>
    <property type="project" value="InterPro"/>
</dbReference>
<keyword evidence="9" id="KW-1185">Reference proteome</keyword>
<protein>
    <recommendedName>
        <fullName evidence="7">HAT C-terminal dimerisation domain-containing protein</fullName>
    </recommendedName>
</protein>
<evidence type="ECO:0000256" key="3">
    <source>
        <dbReference type="ARBA" id="ARBA00022771"/>
    </source>
</evidence>
<name>A0A8J2KF68_9HEXA</name>
<proteinExistence type="predicted"/>
<evidence type="ECO:0000256" key="6">
    <source>
        <dbReference type="SAM" id="MobiDB-lite"/>
    </source>
</evidence>
<dbReference type="PANTHER" id="PTHR46481:SF10">
    <property type="entry name" value="ZINC FINGER BED DOMAIN-CONTAINING PROTEIN 39"/>
    <property type="match status" value="1"/>
</dbReference>
<dbReference type="OrthoDB" id="3062869at2759"/>
<organism evidence="8 9">
    <name type="scientific">Allacma fusca</name>
    <dbReference type="NCBI Taxonomy" id="39272"/>
    <lineage>
        <taxon>Eukaryota</taxon>
        <taxon>Metazoa</taxon>
        <taxon>Ecdysozoa</taxon>
        <taxon>Arthropoda</taxon>
        <taxon>Hexapoda</taxon>
        <taxon>Collembola</taxon>
        <taxon>Symphypleona</taxon>
        <taxon>Sminthuridae</taxon>
        <taxon>Allacma</taxon>
    </lineage>
</organism>
<dbReference type="InterPro" id="IPR008906">
    <property type="entry name" value="HATC_C_dom"/>
</dbReference>
<dbReference type="GO" id="GO:0008270">
    <property type="term" value="F:zinc ion binding"/>
    <property type="evidence" value="ECO:0007669"/>
    <property type="project" value="UniProtKB-KW"/>
</dbReference>
<reference evidence="8" key="1">
    <citation type="submission" date="2021-06" db="EMBL/GenBank/DDBJ databases">
        <authorList>
            <person name="Hodson N. C."/>
            <person name="Mongue J. A."/>
            <person name="Jaron S. K."/>
        </authorList>
    </citation>
    <scope>NUCLEOTIDE SEQUENCE</scope>
</reference>
<sequence>MEQSDEMDSEHRVFEDCDPPSKPNRFRISKSTNLSQSKIETFLIPRSSEEKGDGQSEREASRETEKNNFGPTERGTASAASLLNKQVTEKDNGCPSEEDTTSASSKQLDGLSGRGTEPAVPKTKAAHSAVWKFFERRKTIEQSICKFCQQIVHSVNATNVKRHLKICQPDKYVTVLASEKIFRSLGVQLTSLSFSKYYDVNHPKQLKFRKAIAAVVAGTSITASAVCTEEVQEWFNVVDPKLRVPCRRTINKDSKALVSDSKIKIMKMMRRIPFMTISSDIWTTRGQTSSYLGVTSTFFHPELERKITVVMGVQRFQTVVRAITDGASNMICSHQMDNKIFTREEQREPQGGDEFYSDESETDEINRMQSSVVGVTGESDHDIMENSMNPYFPETLWNYVYNVLSRLCGVKVSIEKVLRKHKKEIYLMSDDDWILLEETVKFLKMFSYSTNMSSKDKEAVSFEVIVTIMSMYNHLDSYESHAYLGDAASAIKRNLKEKCSHFFYDKPGLNQQFEEKEMKEAFRGEINDLNSGGNKFEEELDRYINCSEYDCLDEEDVFKFWCSKRVDFLLLAPLALKYLSIPSLSANVERVFSRADLLTLGVNNMLCDENLEGSLV</sequence>
<evidence type="ECO:0000256" key="5">
    <source>
        <dbReference type="ARBA" id="ARBA00023242"/>
    </source>
</evidence>
<keyword evidence="3" id="KW-0863">Zinc-finger</keyword>
<keyword evidence="2" id="KW-0479">Metal-binding</keyword>
<evidence type="ECO:0000313" key="9">
    <source>
        <dbReference type="Proteomes" id="UP000708208"/>
    </source>
</evidence>
<accession>A0A8J2KF68</accession>
<dbReference type="PANTHER" id="PTHR46481">
    <property type="entry name" value="ZINC FINGER BED DOMAIN-CONTAINING PROTEIN 4"/>
    <property type="match status" value="1"/>
</dbReference>
<dbReference type="Proteomes" id="UP000708208">
    <property type="component" value="Unassembled WGS sequence"/>
</dbReference>